<comment type="caution">
    <text evidence="1">The sequence shown here is derived from an EMBL/GenBank/DDBJ whole genome shotgun (WGS) entry which is preliminary data.</text>
</comment>
<gene>
    <name evidence="1" type="ORF">EV44_g5007</name>
</gene>
<organism evidence="1 2">
    <name type="scientific">Uncinula necator</name>
    <name type="common">Grape powdery mildew</name>
    <dbReference type="NCBI Taxonomy" id="52586"/>
    <lineage>
        <taxon>Eukaryota</taxon>
        <taxon>Fungi</taxon>
        <taxon>Dikarya</taxon>
        <taxon>Ascomycota</taxon>
        <taxon>Pezizomycotina</taxon>
        <taxon>Leotiomycetes</taxon>
        <taxon>Erysiphales</taxon>
        <taxon>Erysiphaceae</taxon>
        <taxon>Erysiphe</taxon>
    </lineage>
</organism>
<reference evidence="1 2" key="1">
    <citation type="journal article" date="2014" name="BMC Genomics">
        <title>Adaptive genomic structural variation in the grape powdery mildew pathogen, Erysiphe necator.</title>
        <authorList>
            <person name="Jones L."/>
            <person name="Riaz S."/>
            <person name="Morales-Cruz A."/>
            <person name="Amrine K.C."/>
            <person name="McGuire B."/>
            <person name="Gubler W.D."/>
            <person name="Walker M.A."/>
            <person name="Cantu D."/>
        </authorList>
    </citation>
    <scope>NUCLEOTIDE SEQUENCE [LARGE SCALE GENOMIC DNA]</scope>
    <source>
        <strain evidence="2">c</strain>
    </source>
</reference>
<protein>
    <submittedName>
        <fullName evidence="1">Uncharacterized protein</fullName>
    </submittedName>
</protein>
<proteinExistence type="predicted"/>
<dbReference type="STRING" id="52586.A0A0B1PE28"/>
<evidence type="ECO:0000313" key="2">
    <source>
        <dbReference type="Proteomes" id="UP000030854"/>
    </source>
</evidence>
<dbReference type="EMBL" id="JNVN01000633">
    <property type="protein sequence ID" value="KHJ34869.1"/>
    <property type="molecule type" value="Genomic_DNA"/>
</dbReference>
<dbReference type="OMA" id="QTIGYHC"/>
<name>A0A0B1PE28_UNCNE</name>
<evidence type="ECO:0000313" key="1">
    <source>
        <dbReference type="EMBL" id="KHJ34869.1"/>
    </source>
</evidence>
<dbReference type="HOGENOM" id="CLU_037141_0_0_1"/>
<accession>A0A0B1PE28</accession>
<dbReference type="AlphaFoldDB" id="A0A0B1PE28"/>
<dbReference type="Proteomes" id="UP000030854">
    <property type="component" value="Unassembled WGS sequence"/>
</dbReference>
<keyword evidence="2" id="KW-1185">Reference proteome</keyword>
<sequence length="545" mass="64054">MDSLPTELLWQILAWEVQICRYEKNAIVPLRLVCHAFDSALKPYIFKTVQLEFSRLLRCARNYRQENRMDFGRLKEFGLLTEALHLDLMVVRDPEEIESFDNIFHGIINRLPEIAKLSEKFKRYCMGTTSFDERDFRFVLEEILQWTPNMCRVRVNLPLQILGWKSRTATLLFATTLECLAKRIDEHQAIQTLVVDHLTDTALINICNNPMDLANAIKVFSSVLHLCISIKTEEISPNRQDAFGWYLWFMIRKARALTSLCLVGWNTKQEIRSRRYDSGVRFEIWNTRSLSFFSGDTNWEFLRNLELKSVYFRPSKFLEFIGEIKNCLRELYLFEVYLRVHRLPNNEISGLWVGKVGVNKPEGSVWVAEELRNMEGLNLKILRATGLEYDRFDVNPQPTDPEFDFLDPLNRPYDQRFVDAVILGPEKIFLTLYKDDNIDKDLSSRSEIITNGRLENKDCTVYSNLKVTLKKKLNFTPRERKDYDAETYQRSRNTTSHFKRCIDGCFFNQNERVLRELRSIVAIADRGMNLLSEEIYRARSEGSDD</sequence>